<evidence type="ECO:0000256" key="9">
    <source>
        <dbReference type="SAM" id="SignalP"/>
    </source>
</evidence>
<feature type="transmembrane region" description="Helical" evidence="8">
    <location>
        <begin position="366"/>
        <end position="386"/>
    </location>
</feature>
<feature type="domain" description="Ammonium transporter AmtB-like" evidence="10">
    <location>
        <begin position="65"/>
        <end position="499"/>
    </location>
</feature>
<feature type="transmembrane region" description="Helical" evidence="8">
    <location>
        <begin position="236"/>
        <end position="261"/>
    </location>
</feature>
<feature type="transmembrane region" description="Helical" evidence="8">
    <location>
        <begin position="192"/>
        <end position="216"/>
    </location>
</feature>
<keyword evidence="4 8" id="KW-0812">Transmembrane</keyword>
<feature type="signal peptide" evidence="9">
    <location>
        <begin position="1"/>
        <end position="26"/>
    </location>
</feature>
<comment type="caution">
    <text evidence="11">The sequence shown here is derived from an EMBL/GenBank/DDBJ whole genome shotgun (WGS) entry which is preliminary data.</text>
</comment>
<feature type="transmembrane region" description="Helical" evidence="8">
    <location>
        <begin position="163"/>
        <end position="185"/>
    </location>
</feature>
<keyword evidence="5 8" id="KW-1133">Transmembrane helix</keyword>
<name>A0A318H0D7_9BURK</name>
<dbReference type="InterPro" id="IPR001905">
    <property type="entry name" value="Ammonium_transpt"/>
</dbReference>
<dbReference type="InterPro" id="IPR024041">
    <property type="entry name" value="NH4_transpt_AmtB-like_dom"/>
</dbReference>
<evidence type="ECO:0000259" key="10">
    <source>
        <dbReference type="Pfam" id="PF00909"/>
    </source>
</evidence>
<feature type="transmembrane region" description="Helical" evidence="8">
    <location>
        <begin position="65"/>
        <end position="86"/>
    </location>
</feature>
<keyword evidence="7 8" id="KW-0924">Ammonia transport</keyword>
<sequence>MLKKFLATLALGLAAFGFAETSFAQAASDAASAVVEAASAAAPAMEAASEAAAAAAPVINKGDTAWMMLSTLLVILMTVPGLALFYGGLVRAKNMLSVLMQVMVTFSLIVVLWAIYGYSLAFTEGNAFFGGFDRLFMKGLWDNVAGTFVPAATFSKGVYIPEIVFAAFQATFAGITCCLIVGAFAERIKFSAVLLFTTLWFTFSYAPIAHMVWYWMGPDAYAAADVVDAMNAKAGFIWQMGALDFAGGTVVHINAAVAGLVGSYMVGKRLGYGREAFTPHSLTLTMVGASLLWVGWFGFNAGSALEANSFAALAFINTLFATAAAVLAWCLGESLTKGKASMLGAASGAVAGLVAITPAAGNVGIVGALIIGLLAGFVCLWGVSGLKKMLGADDSLDVFGVHGVGGILGALLTGVFNSPNLGGPSAVADWVTVGMIAPDAYSIASQVLIQAKAVLITVVWSAVVSVIAFKLVDLVVGLRVTEEEEREGLDISSHGETAYHR</sequence>
<evidence type="ECO:0000256" key="6">
    <source>
        <dbReference type="ARBA" id="ARBA00023136"/>
    </source>
</evidence>
<organism evidence="11 12">
    <name type="scientific">Sphaerotilus hippei</name>
    <dbReference type="NCBI Taxonomy" id="744406"/>
    <lineage>
        <taxon>Bacteria</taxon>
        <taxon>Pseudomonadati</taxon>
        <taxon>Pseudomonadota</taxon>
        <taxon>Betaproteobacteria</taxon>
        <taxon>Burkholderiales</taxon>
        <taxon>Sphaerotilaceae</taxon>
        <taxon>Sphaerotilus</taxon>
    </lineage>
</organism>
<evidence type="ECO:0000313" key="12">
    <source>
        <dbReference type="Proteomes" id="UP000247811"/>
    </source>
</evidence>
<keyword evidence="9" id="KW-0732">Signal</keyword>
<feature type="transmembrane region" description="Helical" evidence="8">
    <location>
        <begin position="447"/>
        <end position="469"/>
    </location>
</feature>
<evidence type="ECO:0000256" key="2">
    <source>
        <dbReference type="ARBA" id="ARBA00005887"/>
    </source>
</evidence>
<evidence type="ECO:0000256" key="7">
    <source>
        <dbReference type="ARBA" id="ARBA00023177"/>
    </source>
</evidence>
<dbReference type="AlphaFoldDB" id="A0A318H0D7"/>
<feature type="transmembrane region" description="Helical" evidence="8">
    <location>
        <begin position="282"/>
        <end position="299"/>
    </location>
</feature>
<keyword evidence="3 8" id="KW-0813">Transport</keyword>
<reference evidence="11 12" key="1">
    <citation type="submission" date="2018-05" db="EMBL/GenBank/DDBJ databases">
        <title>Genomic Encyclopedia of Type Strains, Phase IV (KMG-IV): sequencing the most valuable type-strain genomes for metagenomic binning, comparative biology and taxonomic classification.</title>
        <authorList>
            <person name="Goeker M."/>
        </authorList>
    </citation>
    <scope>NUCLEOTIDE SEQUENCE [LARGE SCALE GENOMIC DNA]</scope>
    <source>
        <strain evidence="11 12">DSM 566</strain>
    </source>
</reference>
<dbReference type="GO" id="GO:0005886">
    <property type="term" value="C:plasma membrane"/>
    <property type="evidence" value="ECO:0007669"/>
    <property type="project" value="UniProtKB-SubCell"/>
</dbReference>
<proteinExistence type="inferred from homology"/>
<evidence type="ECO:0000256" key="1">
    <source>
        <dbReference type="ARBA" id="ARBA00004141"/>
    </source>
</evidence>
<evidence type="ECO:0000256" key="3">
    <source>
        <dbReference type="ARBA" id="ARBA00022448"/>
    </source>
</evidence>
<feature type="transmembrane region" description="Helical" evidence="8">
    <location>
        <begin position="398"/>
        <end position="416"/>
    </location>
</feature>
<dbReference type="InterPro" id="IPR018047">
    <property type="entry name" value="Ammonium_transpt_CS"/>
</dbReference>
<dbReference type="Pfam" id="PF00909">
    <property type="entry name" value="Ammonium_transp"/>
    <property type="match status" value="1"/>
</dbReference>
<evidence type="ECO:0000313" key="11">
    <source>
        <dbReference type="EMBL" id="PXW93826.1"/>
    </source>
</evidence>
<feature type="transmembrane region" description="Helical" evidence="8">
    <location>
        <begin position="311"/>
        <end position="331"/>
    </location>
</feature>
<dbReference type="OrthoDB" id="9814202at2"/>
<dbReference type="PANTHER" id="PTHR43029">
    <property type="entry name" value="AMMONIUM TRANSPORTER MEP2"/>
    <property type="match status" value="1"/>
</dbReference>
<keyword evidence="12" id="KW-1185">Reference proteome</keyword>
<evidence type="ECO:0000256" key="5">
    <source>
        <dbReference type="ARBA" id="ARBA00022989"/>
    </source>
</evidence>
<dbReference type="Proteomes" id="UP000247811">
    <property type="component" value="Unassembled WGS sequence"/>
</dbReference>
<comment type="subcellular location">
    <subcellularLocation>
        <location evidence="8">Cell membrane</location>
        <topology evidence="8">Multi-pass membrane protein</topology>
    </subcellularLocation>
    <subcellularLocation>
        <location evidence="1">Membrane</location>
        <topology evidence="1">Multi-pass membrane protein</topology>
    </subcellularLocation>
</comment>
<feature type="chain" id="PRO_5016458995" description="Ammonium transporter" evidence="9">
    <location>
        <begin position="27"/>
        <end position="501"/>
    </location>
</feature>
<protein>
    <recommendedName>
        <fullName evidence="8">Ammonium transporter</fullName>
    </recommendedName>
</protein>
<comment type="similarity">
    <text evidence="2 8">Belongs to the ammonia transporter channel (TC 1.A.11.2) family.</text>
</comment>
<evidence type="ECO:0000256" key="4">
    <source>
        <dbReference type="ARBA" id="ARBA00022692"/>
    </source>
</evidence>
<evidence type="ECO:0000256" key="8">
    <source>
        <dbReference type="RuleBase" id="RU362002"/>
    </source>
</evidence>
<feature type="transmembrane region" description="Helical" evidence="8">
    <location>
        <begin position="98"/>
        <end position="116"/>
    </location>
</feature>
<gene>
    <name evidence="11" type="ORF">C7444_11732</name>
</gene>
<dbReference type="EMBL" id="QJJS01000017">
    <property type="protein sequence ID" value="PXW93826.1"/>
    <property type="molecule type" value="Genomic_DNA"/>
</dbReference>
<dbReference type="GO" id="GO:0008519">
    <property type="term" value="F:ammonium channel activity"/>
    <property type="evidence" value="ECO:0007669"/>
    <property type="project" value="InterPro"/>
</dbReference>
<dbReference type="SUPFAM" id="SSF111352">
    <property type="entry name" value="Ammonium transporter"/>
    <property type="match status" value="1"/>
</dbReference>
<accession>A0A318H0D7</accession>
<dbReference type="PANTHER" id="PTHR43029:SF10">
    <property type="entry name" value="AMMONIUM TRANSPORTER MEP2"/>
    <property type="match status" value="1"/>
</dbReference>
<dbReference type="NCBIfam" id="TIGR00836">
    <property type="entry name" value="amt"/>
    <property type="match status" value="1"/>
</dbReference>
<dbReference type="PROSITE" id="PS01219">
    <property type="entry name" value="AMMONIUM_TRANSP"/>
    <property type="match status" value="1"/>
</dbReference>
<dbReference type="Gene3D" id="1.10.3430.10">
    <property type="entry name" value="Ammonium transporter AmtB like domains"/>
    <property type="match status" value="1"/>
</dbReference>
<feature type="transmembrane region" description="Helical" evidence="8">
    <location>
        <begin position="343"/>
        <end position="360"/>
    </location>
</feature>
<keyword evidence="6 8" id="KW-0472">Membrane</keyword>
<dbReference type="InterPro" id="IPR029020">
    <property type="entry name" value="Ammonium/urea_transptr"/>
</dbReference>